<dbReference type="Gene3D" id="1.10.357.10">
    <property type="entry name" value="Tetracycline Repressor, domain 2"/>
    <property type="match status" value="1"/>
</dbReference>
<proteinExistence type="predicted"/>
<dbReference type="PANTHER" id="PTHR30055:SF119">
    <property type="entry name" value="NALC"/>
    <property type="match status" value="1"/>
</dbReference>
<evidence type="ECO:0000256" key="3">
    <source>
        <dbReference type="ARBA" id="ARBA00023163"/>
    </source>
</evidence>
<sequence>MRFKCDLRRKAILDAATALFRELGFERCSMSQISARVGGSKATLYSYFQSKDELFAAAMVDAMHEQGEAMLELLDPTESDVAKVLERFGNAYLNFVTGGSCLNNVRTAMQASSDSALGPSLYKLGPKKGWEDIAHYMAEVMQRGGLRRDDPHMAALMLKGMLESAVVYPMMFGAEPEYATPIWVERVVCAFMRAYGPDSEADDPAKLNIMDAAVTD</sequence>
<dbReference type="Gene3D" id="1.10.10.60">
    <property type="entry name" value="Homeodomain-like"/>
    <property type="match status" value="1"/>
</dbReference>
<evidence type="ECO:0000256" key="2">
    <source>
        <dbReference type="ARBA" id="ARBA00023125"/>
    </source>
</evidence>
<name>A0A437N4U5_9SPHN</name>
<dbReference type="RefSeq" id="WP_127708783.1">
    <property type="nucleotide sequence ID" value="NZ_SACO01000006.1"/>
</dbReference>
<dbReference type="InterPro" id="IPR039536">
    <property type="entry name" value="TetR_C_Proteobacteria"/>
</dbReference>
<dbReference type="AlphaFoldDB" id="A0A437N4U5"/>
<gene>
    <name evidence="6" type="ORF">EOE18_09325</name>
</gene>
<keyword evidence="1" id="KW-0805">Transcription regulation</keyword>
<evidence type="ECO:0000313" key="7">
    <source>
        <dbReference type="Proteomes" id="UP000282837"/>
    </source>
</evidence>
<dbReference type="PANTHER" id="PTHR30055">
    <property type="entry name" value="HTH-TYPE TRANSCRIPTIONAL REGULATOR RUTR"/>
    <property type="match status" value="1"/>
</dbReference>
<feature type="DNA-binding region" description="H-T-H motif" evidence="4">
    <location>
        <begin position="29"/>
        <end position="48"/>
    </location>
</feature>
<dbReference type="GO" id="GO:0000976">
    <property type="term" value="F:transcription cis-regulatory region binding"/>
    <property type="evidence" value="ECO:0007669"/>
    <property type="project" value="TreeGrafter"/>
</dbReference>
<dbReference type="InterPro" id="IPR001647">
    <property type="entry name" value="HTH_TetR"/>
</dbReference>
<reference evidence="6 7" key="1">
    <citation type="submission" date="2019-01" db="EMBL/GenBank/DDBJ databases">
        <authorList>
            <person name="Chen W.-M."/>
        </authorList>
    </citation>
    <scope>NUCLEOTIDE SEQUENCE [LARGE SCALE GENOMIC DNA]</scope>
    <source>
        <strain evidence="6 7">FSY-9</strain>
    </source>
</reference>
<dbReference type="Pfam" id="PF14246">
    <property type="entry name" value="TetR_C_7"/>
    <property type="match status" value="1"/>
</dbReference>
<dbReference type="Proteomes" id="UP000282837">
    <property type="component" value="Unassembled WGS sequence"/>
</dbReference>
<feature type="domain" description="HTH tetR-type" evidence="5">
    <location>
        <begin position="6"/>
        <end position="66"/>
    </location>
</feature>
<keyword evidence="7" id="KW-1185">Reference proteome</keyword>
<evidence type="ECO:0000259" key="5">
    <source>
        <dbReference type="PROSITE" id="PS50977"/>
    </source>
</evidence>
<protein>
    <submittedName>
        <fullName evidence="6">TetR/AcrR family transcriptional regulator</fullName>
    </submittedName>
</protein>
<evidence type="ECO:0000313" key="6">
    <source>
        <dbReference type="EMBL" id="RVU04939.1"/>
    </source>
</evidence>
<keyword evidence="2 4" id="KW-0238">DNA-binding</keyword>
<organism evidence="6 7">
    <name type="scientific">Novosphingobium umbonatum</name>
    <dbReference type="NCBI Taxonomy" id="1908524"/>
    <lineage>
        <taxon>Bacteria</taxon>
        <taxon>Pseudomonadati</taxon>
        <taxon>Pseudomonadota</taxon>
        <taxon>Alphaproteobacteria</taxon>
        <taxon>Sphingomonadales</taxon>
        <taxon>Sphingomonadaceae</taxon>
        <taxon>Novosphingobium</taxon>
    </lineage>
</organism>
<dbReference type="EMBL" id="SACO01000006">
    <property type="protein sequence ID" value="RVU04939.1"/>
    <property type="molecule type" value="Genomic_DNA"/>
</dbReference>
<dbReference type="InterPro" id="IPR009057">
    <property type="entry name" value="Homeodomain-like_sf"/>
</dbReference>
<evidence type="ECO:0000256" key="1">
    <source>
        <dbReference type="ARBA" id="ARBA00023015"/>
    </source>
</evidence>
<dbReference type="GO" id="GO:0003700">
    <property type="term" value="F:DNA-binding transcription factor activity"/>
    <property type="evidence" value="ECO:0007669"/>
    <property type="project" value="TreeGrafter"/>
</dbReference>
<dbReference type="PROSITE" id="PS50977">
    <property type="entry name" value="HTH_TETR_2"/>
    <property type="match status" value="1"/>
</dbReference>
<dbReference type="OrthoDB" id="9816431at2"/>
<comment type="caution">
    <text evidence="6">The sequence shown here is derived from an EMBL/GenBank/DDBJ whole genome shotgun (WGS) entry which is preliminary data.</text>
</comment>
<evidence type="ECO:0000256" key="4">
    <source>
        <dbReference type="PROSITE-ProRule" id="PRU00335"/>
    </source>
</evidence>
<accession>A0A437N4U5</accession>
<dbReference type="SUPFAM" id="SSF46689">
    <property type="entry name" value="Homeodomain-like"/>
    <property type="match status" value="1"/>
</dbReference>
<dbReference type="Pfam" id="PF00440">
    <property type="entry name" value="TetR_N"/>
    <property type="match status" value="1"/>
</dbReference>
<keyword evidence="3" id="KW-0804">Transcription</keyword>
<dbReference type="FunFam" id="1.10.10.60:FF:000141">
    <property type="entry name" value="TetR family transcriptional regulator"/>
    <property type="match status" value="1"/>
</dbReference>
<dbReference type="InterPro" id="IPR050109">
    <property type="entry name" value="HTH-type_TetR-like_transc_reg"/>
</dbReference>
<dbReference type="PRINTS" id="PR00455">
    <property type="entry name" value="HTHTETR"/>
</dbReference>